<evidence type="ECO:0000313" key="10">
    <source>
        <dbReference type="Proteomes" id="UP000323454"/>
    </source>
</evidence>
<comment type="similarity">
    <text evidence="2">Belongs to the DivIVA family.</text>
</comment>
<evidence type="ECO:0000256" key="8">
    <source>
        <dbReference type="ARBA" id="ARBA00031737"/>
    </source>
</evidence>
<dbReference type="Proteomes" id="UP000323454">
    <property type="component" value="Unassembled WGS sequence"/>
</dbReference>
<reference evidence="9 10" key="2">
    <citation type="submission" date="2019-09" db="EMBL/GenBank/DDBJ databases">
        <authorList>
            <person name="Jin C."/>
        </authorList>
    </citation>
    <scope>NUCLEOTIDE SEQUENCE [LARGE SCALE GENOMIC DNA]</scope>
    <source>
        <strain evidence="9 10">AN110305</strain>
    </source>
</reference>
<sequence length="86" mass="9671">MSVSPDEVRDIAFSRPSLGKRGYREAEVDAFLERVEATLRGTDDLTPKDVRDVVFSKPPIGQRGYNEGEVDEFLDRVEETLAELSP</sequence>
<evidence type="ECO:0000256" key="3">
    <source>
        <dbReference type="ARBA" id="ARBA00018787"/>
    </source>
</evidence>
<protein>
    <recommendedName>
        <fullName evidence="3">Cell wall synthesis protein Wag31</fullName>
    </recommendedName>
    <alternativeName>
        <fullName evidence="8">Antigen 84</fullName>
    </alternativeName>
</protein>
<keyword evidence="4" id="KW-0963">Cytoplasm</keyword>
<keyword evidence="10" id="KW-1185">Reference proteome</keyword>
<accession>A0A5B2WQW3</accession>
<dbReference type="InterPro" id="IPR007793">
    <property type="entry name" value="DivIVA_fam"/>
</dbReference>
<evidence type="ECO:0000256" key="6">
    <source>
        <dbReference type="ARBA" id="ARBA00023054"/>
    </source>
</evidence>
<dbReference type="NCBIfam" id="TIGR03544">
    <property type="entry name" value="DivI1A_domain"/>
    <property type="match status" value="2"/>
</dbReference>
<evidence type="ECO:0000256" key="7">
    <source>
        <dbReference type="ARBA" id="ARBA00023306"/>
    </source>
</evidence>
<reference evidence="9 10" key="1">
    <citation type="submission" date="2019-09" db="EMBL/GenBank/DDBJ databases">
        <title>Goodfellowia gen. nov., a new genus of the Pseudonocardineae related to Actinoalloteichus, containing Goodfellowia coeruleoviolacea gen. nov., comb. nov. gen. nov., comb. nov.</title>
        <authorList>
            <person name="Labeda D."/>
        </authorList>
    </citation>
    <scope>NUCLEOTIDE SEQUENCE [LARGE SCALE GENOMIC DNA]</scope>
    <source>
        <strain evidence="9 10">AN110305</strain>
    </source>
</reference>
<dbReference type="EMBL" id="VUOB01000071">
    <property type="protein sequence ID" value="KAA2252916.1"/>
    <property type="molecule type" value="Genomic_DNA"/>
</dbReference>
<dbReference type="OrthoDB" id="5198800at2"/>
<evidence type="ECO:0000313" key="9">
    <source>
        <dbReference type="EMBL" id="KAA2252916.1"/>
    </source>
</evidence>
<name>A0A5B2WQW3_9PSEU</name>
<keyword evidence="5" id="KW-0132">Cell division</keyword>
<evidence type="ECO:0000256" key="1">
    <source>
        <dbReference type="ARBA" id="ARBA00004496"/>
    </source>
</evidence>
<evidence type="ECO:0000256" key="5">
    <source>
        <dbReference type="ARBA" id="ARBA00022618"/>
    </source>
</evidence>
<comment type="caution">
    <text evidence="9">The sequence shown here is derived from an EMBL/GenBank/DDBJ whole genome shotgun (WGS) entry which is preliminary data.</text>
</comment>
<dbReference type="Gene3D" id="6.10.250.660">
    <property type="match status" value="2"/>
</dbReference>
<gene>
    <name evidence="9" type="ORF">F0L68_34055</name>
</gene>
<dbReference type="AlphaFoldDB" id="A0A5B2WQW3"/>
<dbReference type="InterPro" id="IPR019933">
    <property type="entry name" value="DivIVA_domain"/>
</dbReference>
<dbReference type="GO" id="GO:0005737">
    <property type="term" value="C:cytoplasm"/>
    <property type="evidence" value="ECO:0007669"/>
    <property type="project" value="UniProtKB-SubCell"/>
</dbReference>
<dbReference type="PANTHER" id="PTHR35794">
    <property type="entry name" value="CELL DIVISION PROTEIN DIVIVA"/>
    <property type="match status" value="1"/>
</dbReference>
<dbReference type="PANTHER" id="PTHR35794:SF2">
    <property type="entry name" value="CELL DIVISION PROTEIN DIVIVA"/>
    <property type="match status" value="1"/>
</dbReference>
<dbReference type="RefSeq" id="WP_149854004.1">
    <property type="nucleotide sequence ID" value="NZ_VUOB01000071.1"/>
</dbReference>
<comment type="subcellular location">
    <subcellularLocation>
        <location evidence="1">Cytoplasm</location>
    </subcellularLocation>
</comment>
<proteinExistence type="inferred from homology"/>
<evidence type="ECO:0000256" key="4">
    <source>
        <dbReference type="ARBA" id="ARBA00022490"/>
    </source>
</evidence>
<dbReference type="GO" id="GO:0051301">
    <property type="term" value="P:cell division"/>
    <property type="evidence" value="ECO:0007669"/>
    <property type="project" value="UniProtKB-KW"/>
</dbReference>
<organism evidence="9 10">
    <name type="scientific">Solihabitans fulvus</name>
    <dbReference type="NCBI Taxonomy" id="1892852"/>
    <lineage>
        <taxon>Bacteria</taxon>
        <taxon>Bacillati</taxon>
        <taxon>Actinomycetota</taxon>
        <taxon>Actinomycetes</taxon>
        <taxon>Pseudonocardiales</taxon>
        <taxon>Pseudonocardiaceae</taxon>
        <taxon>Solihabitans</taxon>
    </lineage>
</organism>
<keyword evidence="6" id="KW-0175">Coiled coil</keyword>
<keyword evidence="7" id="KW-0131">Cell cycle</keyword>
<evidence type="ECO:0000256" key="2">
    <source>
        <dbReference type="ARBA" id="ARBA00009008"/>
    </source>
</evidence>